<accession>A0ABV2RWR8</accession>
<dbReference type="EMBL" id="JBEPTQ010000002">
    <property type="protein sequence ID" value="MET4721368.1"/>
    <property type="molecule type" value="Genomic_DNA"/>
</dbReference>
<keyword evidence="2" id="KW-1185">Reference proteome</keyword>
<reference evidence="1 2" key="1">
    <citation type="submission" date="2024-06" db="EMBL/GenBank/DDBJ databases">
        <title>Genomic Encyclopedia of Type Strains, Phase V (KMG-V): Genome sequencing to study the core and pangenomes of soil and plant-associated prokaryotes.</title>
        <authorList>
            <person name="Whitman W."/>
        </authorList>
    </citation>
    <scope>NUCLEOTIDE SEQUENCE [LARGE SCALE GENOMIC DNA]</scope>
    <source>
        <strain evidence="1 2">USDA 160</strain>
    </source>
</reference>
<dbReference type="Proteomes" id="UP001549291">
    <property type="component" value="Unassembled WGS sequence"/>
</dbReference>
<evidence type="ECO:0008006" key="3">
    <source>
        <dbReference type="Google" id="ProtNLM"/>
    </source>
</evidence>
<organism evidence="1 2">
    <name type="scientific">Bradyrhizobium japonicum</name>
    <dbReference type="NCBI Taxonomy" id="375"/>
    <lineage>
        <taxon>Bacteria</taxon>
        <taxon>Pseudomonadati</taxon>
        <taxon>Pseudomonadota</taxon>
        <taxon>Alphaproteobacteria</taxon>
        <taxon>Hyphomicrobiales</taxon>
        <taxon>Nitrobacteraceae</taxon>
        <taxon>Bradyrhizobium</taxon>
    </lineage>
</organism>
<sequence>MQIPQKRVTKLINHHKVVAFPPQPRATRSLDAAVKALSSLELPRQLC</sequence>
<comment type="caution">
    <text evidence="1">The sequence shown here is derived from an EMBL/GenBank/DDBJ whole genome shotgun (WGS) entry which is preliminary data.</text>
</comment>
<evidence type="ECO:0000313" key="1">
    <source>
        <dbReference type="EMBL" id="MET4721368.1"/>
    </source>
</evidence>
<name>A0ABV2RWR8_BRAJP</name>
<proteinExistence type="predicted"/>
<evidence type="ECO:0000313" key="2">
    <source>
        <dbReference type="Proteomes" id="UP001549291"/>
    </source>
</evidence>
<gene>
    <name evidence="1" type="ORF">ABIF63_005474</name>
</gene>
<protein>
    <recommendedName>
        <fullName evidence="3">Transposase</fullName>
    </recommendedName>
</protein>